<comment type="caution">
    <text evidence="11">The sequence shown here is derived from an EMBL/GenBank/DDBJ whole genome shotgun (WGS) entry which is preliminary data.</text>
</comment>
<reference evidence="11" key="1">
    <citation type="submission" date="2019-06" db="EMBL/GenBank/DDBJ databases">
        <authorList>
            <person name="Zheng W."/>
        </authorList>
    </citation>
    <scope>NUCLEOTIDE SEQUENCE</scope>
    <source>
        <strain evidence="11">QDHG01</strain>
    </source>
</reference>
<keyword evidence="7 9" id="KW-1133">Transmembrane helix</keyword>
<dbReference type="EMBL" id="RRYP01002972">
    <property type="protein sequence ID" value="TNV84253.1"/>
    <property type="molecule type" value="Genomic_DNA"/>
</dbReference>
<dbReference type="GO" id="GO:0016020">
    <property type="term" value="C:membrane"/>
    <property type="evidence" value="ECO:0007669"/>
    <property type="project" value="UniProtKB-SubCell"/>
</dbReference>
<dbReference type="SMART" id="SM00382">
    <property type="entry name" value="AAA"/>
    <property type="match status" value="1"/>
</dbReference>
<dbReference type="AlphaFoldDB" id="A0A8J8NZR0"/>
<dbReference type="InterPro" id="IPR003439">
    <property type="entry name" value="ABC_transporter-like_ATP-bd"/>
</dbReference>
<accession>A0A8J8NZR0</accession>
<dbReference type="InterPro" id="IPR026082">
    <property type="entry name" value="ABCA"/>
</dbReference>
<keyword evidence="8 9" id="KW-0472">Membrane</keyword>
<keyword evidence="3" id="KW-0813">Transport</keyword>
<evidence type="ECO:0000256" key="3">
    <source>
        <dbReference type="ARBA" id="ARBA00022448"/>
    </source>
</evidence>
<feature type="transmembrane region" description="Helical" evidence="9">
    <location>
        <begin position="338"/>
        <end position="358"/>
    </location>
</feature>
<dbReference type="PROSITE" id="PS00211">
    <property type="entry name" value="ABC_TRANSPORTER_1"/>
    <property type="match status" value="1"/>
</dbReference>
<dbReference type="Proteomes" id="UP000785679">
    <property type="component" value="Unassembled WGS sequence"/>
</dbReference>
<comment type="similarity">
    <text evidence="2">Belongs to the ABC transporter superfamily. ABCA family.</text>
</comment>
<dbReference type="PROSITE" id="PS50893">
    <property type="entry name" value="ABC_TRANSPORTER_2"/>
    <property type="match status" value="1"/>
</dbReference>
<evidence type="ECO:0000256" key="5">
    <source>
        <dbReference type="ARBA" id="ARBA00022741"/>
    </source>
</evidence>
<evidence type="ECO:0000313" key="12">
    <source>
        <dbReference type="Proteomes" id="UP000785679"/>
    </source>
</evidence>
<feature type="transmembrane region" description="Helical" evidence="9">
    <location>
        <begin position="205"/>
        <end position="228"/>
    </location>
</feature>
<dbReference type="GO" id="GO:0140359">
    <property type="term" value="F:ABC-type transporter activity"/>
    <property type="evidence" value="ECO:0007669"/>
    <property type="project" value="InterPro"/>
</dbReference>
<feature type="transmembrane region" description="Helical" evidence="9">
    <location>
        <begin position="122"/>
        <end position="141"/>
    </location>
</feature>
<feature type="transmembrane region" description="Helical" evidence="9">
    <location>
        <begin position="176"/>
        <end position="198"/>
    </location>
</feature>
<evidence type="ECO:0000256" key="6">
    <source>
        <dbReference type="ARBA" id="ARBA00022840"/>
    </source>
</evidence>
<dbReference type="Pfam" id="PF12698">
    <property type="entry name" value="ABC2_membrane_3"/>
    <property type="match status" value="1"/>
</dbReference>
<dbReference type="GO" id="GO:0005524">
    <property type="term" value="F:ATP binding"/>
    <property type="evidence" value="ECO:0007669"/>
    <property type="project" value="UniProtKB-KW"/>
</dbReference>
<evidence type="ECO:0000256" key="8">
    <source>
        <dbReference type="ARBA" id="ARBA00023136"/>
    </source>
</evidence>
<dbReference type="InterPro" id="IPR013525">
    <property type="entry name" value="ABC2_TM"/>
</dbReference>
<dbReference type="InterPro" id="IPR027417">
    <property type="entry name" value="P-loop_NTPase"/>
</dbReference>
<dbReference type="FunFam" id="3.40.50.300:FF:000335">
    <property type="entry name" value="ATP binding cassette subfamily A member 5"/>
    <property type="match status" value="1"/>
</dbReference>
<gene>
    <name evidence="11" type="ORF">FGO68_gene13591</name>
</gene>
<dbReference type="GO" id="GO:0005319">
    <property type="term" value="F:lipid transporter activity"/>
    <property type="evidence" value="ECO:0007669"/>
    <property type="project" value="TreeGrafter"/>
</dbReference>
<dbReference type="OrthoDB" id="10255969at2759"/>
<sequence length="766" mass="87741">MEIDSINRDMYNHSLTKEERDKLGKQSFDFYMPCKFDYHPERETIFYSVLYNMSLQENAFFKAFSEPFWKDNNLLALKNSLDNSVLEIKARQAGMSEVPKIELSYQAYPYVPDRLYQGADPVVATGSFYVVLVPLTVFMIIFEEMSREKAMNLRMGLLMIGCSSLAYWISWILTGFAFSAIMACLMYSTGYLFGFSVFLNTPFYVFFIIIFVVSVLNLAIAFFLLTLIHNQSTAYTMSYTFILVSMITTMALLDAAVTYKLFFNIDMPQWTIYFRYVFQLFPSFHFTKLYSDVTRVTSSHLSFEGMLWVPGRKWEYSDLFRTTHGQFMTKDRYVIPPMYDTCVQILWVSLGYLTFAIYFDNIFAENRGQAKGYLFFLSPSYWLSLIGIKTNSRVYQKRGVDKAVPNEHQTAVEERKHVLNEELINQQCQGVRIVGLGKTYQPKNVQALKGVYLEVSEGELLGIMGHNGAGKTTLINLLSGFVQLTQGTARIFGLSIEQDLEHIRRNMGIVSQFDVLWDELTALDHMLLFSLIKRVHYPNMEQFFIRRLKEVGLLDSANLQVGKYSGGMRRRMSVALSTIGDPNVILMDEPTTGMDPVSRRQVWDLIQQMKKGRVLIMTTHAMEEAELLSDKLAVLNQGEVRCVGTPLQLKNLLGKGYRVSMVCEKQEVERVKVLFKRVVPSAEFYESSGDSGSLVYNVPLDKVRELSNVFKLIDTHNQRGVTPDDEAEKTFSLEDRQALQSLKSLVSDVGVSQTTLEEVFMAATTH</sequence>
<dbReference type="SUPFAM" id="SSF52540">
    <property type="entry name" value="P-loop containing nucleoside triphosphate hydrolases"/>
    <property type="match status" value="1"/>
</dbReference>
<keyword evidence="5" id="KW-0547">Nucleotide-binding</keyword>
<evidence type="ECO:0000256" key="9">
    <source>
        <dbReference type="SAM" id="Phobius"/>
    </source>
</evidence>
<dbReference type="InterPro" id="IPR003593">
    <property type="entry name" value="AAA+_ATPase"/>
</dbReference>
<dbReference type="CDD" id="cd03263">
    <property type="entry name" value="ABC_subfamily_A"/>
    <property type="match status" value="1"/>
</dbReference>
<evidence type="ECO:0000259" key="10">
    <source>
        <dbReference type="PROSITE" id="PS50893"/>
    </source>
</evidence>
<comment type="subcellular location">
    <subcellularLocation>
        <location evidence="1">Membrane</location>
        <topology evidence="1">Multi-pass membrane protein</topology>
    </subcellularLocation>
</comment>
<keyword evidence="12" id="KW-1185">Reference proteome</keyword>
<organism evidence="11 12">
    <name type="scientific">Halteria grandinella</name>
    <dbReference type="NCBI Taxonomy" id="5974"/>
    <lineage>
        <taxon>Eukaryota</taxon>
        <taxon>Sar</taxon>
        <taxon>Alveolata</taxon>
        <taxon>Ciliophora</taxon>
        <taxon>Intramacronucleata</taxon>
        <taxon>Spirotrichea</taxon>
        <taxon>Stichotrichia</taxon>
        <taxon>Sporadotrichida</taxon>
        <taxon>Halteriidae</taxon>
        <taxon>Halteria</taxon>
    </lineage>
</organism>
<keyword evidence="4 9" id="KW-0812">Transmembrane</keyword>
<dbReference type="Gene3D" id="3.40.50.300">
    <property type="entry name" value="P-loop containing nucleotide triphosphate hydrolases"/>
    <property type="match status" value="1"/>
</dbReference>
<evidence type="ECO:0000256" key="1">
    <source>
        <dbReference type="ARBA" id="ARBA00004141"/>
    </source>
</evidence>
<name>A0A8J8NZR0_HALGN</name>
<proteinExistence type="inferred from homology"/>
<feature type="domain" description="ABC transporter" evidence="10">
    <location>
        <begin position="431"/>
        <end position="662"/>
    </location>
</feature>
<evidence type="ECO:0000256" key="2">
    <source>
        <dbReference type="ARBA" id="ARBA00008869"/>
    </source>
</evidence>
<evidence type="ECO:0000313" key="11">
    <source>
        <dbReference type="EMBL" id="TNV84253.1"/>
    </source>
</evidence>
<feature type="transmembrane region" description="Helical" evidence="9">
    <location>
        <begin position="234"/>
        <end position="257"/>
    </location>
</feature>
<keyword evidence="6" id="KW-0067">ATP-binding</keyword>
<protein>
    <recommendedName>
        <fullName evidence="10">ABC transporter domain-containing protein</fullName>
    </recommendedName>
</protein>
<dbReference type="InterPro" id="IPR017871">
    <property type="entry name" value="ABC_transporter-like_CS"/>
</dbReference>
<feature type="transmembrane region" description="Helical" evidence="9">
    <location>
        <begin position="153"/>
        <end position="170"/>
    </location>
</feature>
<dbReference type="PANTHER" id="PTHR19229">
    <property type="entry name" value="ATP-BINDING CASSETTE TRANSPORTER SUBFAMILY A ABCA"/>
    <property type="match status" value="1"/>
</dbReference>
<dbReference type="Pfam" id="PF00005">
    <property type="entry name" value="ABC_tran"/>
    <property type="match status" value="1"/>
</dbReference>
<evidence type="ECO:0000256" key="4">
    <source>
        <dbReference type="ARBA" id="ARBA00022692"/>
    </source>
</evidence>
<evidence type="ECO:0000256" key="7">
    <source>
        <dbReference type="ARBA" id="ARBA00022989"/>
    </source>
</evidence>
<dbReference type="GO" id="GO:0016887">
    <property type="term" value="F:ATP hydrolysis activity"/>
    <property type="evidence" value="ECO:0007669"/>
    <property type="project" value="InterPro"/>
</dbReference>